<evidence type="ECO:0000256" key="10">
    <source>
        <dbReference type="ARBA" id="ARBA00031607"/>
    </source>
</evidence>
<evidence type="ECO:0000256" key="6">
    <source>
        <dbReference type="ARBA" id="ARBA00022755"/>
    </source>
</evidence>
<dbReference type="PIRSF" id="PIRSF001340">
    <property type="entry name" value="AIR_carboxylase"/>
    <property type="match status" value="1"/>
</dbReference>
<accession>A0A835YZI5</accession>
<dbReference type="NCBIfam" id="TIGR01162">
    <property type="entry name" value="purE"/>
    <property type="match status" value="1"/>
</dbReference>
<evidence type="ECO:0000256" key="2">
    <source>
        <dbReference type="ARBA" id="ARBA00004747"/>
    </source>
</evidence>
<comment type="catalytic activity">
    <reaction evidence="1">
        <text>5-amino-1-(5-phospho-D-ribosyl)imidazole-4-carboxylate + H(+) = 5-amino-1-(5-phospho-beta-D-ribosyl)imidazole + CO2</text>
        <dbReference type="Rhea" id="RHEA:10792"/>
        <dbReference type="ChEBI" id="CHEBI:15378"/>
        <dbReference type="ChEBI" id="CHEBI:16526"/>
        <dbReference type="ChEBI" id="CHEBI:77657"/>
        <dbReference type="ChEBI" id="CHEBI:137981"/>
        <dbReference type="EC" id="4.1.1.21"/>
    </reaction>
</comment>
<evidence type="ECO:0000259" key="12">
    <source>
        <dbReference type="PROSITE" id="PS50975"/>
    </source>
</evidence>
<dbReference type="SUPFAM" id="SSF52440">
    <property type="entry name" value="PreATP-grasp domain"/>
    <property type="match status" value="1"/>
</dbReference>
<dbReference type="Proteomes" id="UP000664859">
    <property type="component" value="Unassembled WGS sequence"/>
</dbReference>
<dbReference type="Gene3D" id="3.30.470.20">
    <property type="entry name" value="ATP-grasp fold, B domain"/>
    <property type="match status" value="1"/>
</dbReference>
<name>A0A835YZI5_9STRA</name>
<dbReference type="HAMAP" id="MF_01929">
    <property type="entry name" value="PurE_classI"/>
    <property type="match status" value="1"/>
</dbReference>
<dbReference type="OrthoDB" id="15425at2759"/>
<comment type="caution">
    <text evidence="13">The sequence shown here is derived from an EMBL/GenBank/DDBJ whole genome shotgun (WGS) entry which is preliminary data.</text>
</comment>
<dbReference type="InterPro" id="IPR016185">
    <property type="entry name" value="PreATP-grasp_dom_sf"/>
</dbReference>
<dbReference type="EC" id="4.1.1.21" evidence="4"/>
<dbReference type="GO" id="GO:0046872">
    <property type="term" value="F:metal ion binding"/>
    <property type="evidence" value="ECO:0007669"/>
    <property type="project" value="InterPro"/>
</dbReference>
<reference evidence="13" key="1">
    <citation type="submission" date="2021-02" db="EMBL/GenBank/DDBJ databases">
        <title>First Annotated Genome of the Yellow-green Alga Tribonema minus.</title>
        <authorList>
            <person name="Mahan K.M."/>
        </authorList>
    </citation>
    <scope>NUCLEOTIDE SEQUENCE</scope>
    <source>
        <strain evidence="13">UTEX B ZZ1240</strain>
    </source>
</reference>
<dbReference type="InterPro" id="IPR040686">
    <property type="entry name" value="PurK_C"/>
</dbReference>
<keyword evidence="5 11" id="KW-0547">Nucleotide-binding</keyword>
<dbReference type="SUPFAM" id="SSF52255">
    <property type="entry name" value="N5-CAIR mutase (phosphoribosylaminoimidazole carboxylase, PurE)"/>
    <property type="match status" value="1"/>
</dbReference>
<gene>
    <name evidence="13" type="ORF">JKP88DRAFT_270381</name>
</gene>
<dbReference type="Pfam" id="PF17769">
    <property type="entry name" value="PurK_C"/>
    <property type="match status" value="1"/>
</dbReference>
<dbReference type="InterPro" id="IPR033747">
    <property type="entry name" value="PurE_ClassI"/>
</dbReference>
<proteinExistence type="inferred from homology"/>
<keyword evidence="9" id="KW-0456">Lyase</keyword>
<dbReference type="GO" id="GO:0006189">
    <property type="term" value="P:'de novo' IMP biosynthetic process"/>
    <property type="evidence" value="ECO:0007669"/>
    <property type="project" value="UniProtKB-UniPathway"/>
</dbReference>
<dbReference type="Pfam" id="PF22660">
    <property type="entry name" value="RS_preATP-grasp-like"/>
    <property type="match status" value="1"/>
</dbReference>
<evidence type="ECO:0000256" key="11">
    <source>
        <dbReference type="PROSITE-ProRule" id="PRU00409"/>
    </source>
</evidence>
<dbReference type="PANTHER" id="PTHR11609">
    <property type="entry name" value="PURINE BIOSYNTHESIS PROTEIN 6/7, PUR6/7"/>
    <property type="match status" value="1"/>
</dbReference>
<evidence type="ECO:0000256" key="4">
    <source>
        <dbReference type="ARBA" id="ARBA00012329"/>
    </source>
</evidence>
<dbReference type="AlphaFoldDB" id="A0A835YZI5"/>
<dbReference type="Gene3D" id="3.40.50.1970">
    <property type="match status" value="1"/>
</dbReference>
<dbReference type="InterPro" id="IPR005875">
    <property type="entry name" value="PurK"/>
</dbReference>
<dbReference type="FunFam" id="3.30.470.20:FF:000037">
    <property type="entry name" value="Phosphoribosylaminoimidazole carboxylase, chloroplastic"/>
    <property type="match status" value="1"/>
</dbReference>
<evidence type="ECO:0000313" key="14">
    <source>
        <dbReference type="Proteomes" id="UP000664859"/>
    </source>
</evidence>
<organism evidence="13 14">
    <name type="scientific">Tribonema minus</name>
    <dbReference type="NCBI Taxonomy" id="303371"/>
    <lineage>
        <taxon>Eukaryota</taxon>
        <taxon>Sar</taxon>
        <taxon>Stramenopiles</taxon>
        <taxon>Ochrophyta</taxon>
        <taxon>PX clade</taxon>
        <taxon>Xanthophyceae</taxon>
        <taxon>Tribonematales</taxon>
        <taxon>Tribonemataceae</taxon>
        <taxon>Tribonema</taxon>
    </lineage>
</organism>
<dbReference type="UniPathway" id="UPA00074">
    <property type="reaction ID" value="UER00130"/>
</dbReference>
<evidence type="ECO:0000256" key="7">
    <source>
        <dbReference type="ARBA" id="ARBA00022793"/>
    </source>
</evidence>
<feature type="domain" description="ATP-grasp" evidence="12">
    <location>
        <begin position="92"/>
        <end position="278"/>
    </location>
</feature>
<dbReference type="InterPro" id="IPR011761">
    <property type="entry name" value="ATP-grasp"/>
</dbReference>
<dbReference type="GO" id="GO:0004638">
    <property type="term" value="F:phosphoribosylaminoimidazole carboxylase activity"/>
    <property type="evidence" value="ECO:0007669"/>
    <property type="project" value="UniProtKB-EC"/>
</dbReference>
<evidence type="ECO:0000256" key="3">
    <source>
        <dbReference type="ARBA" id="ARBA00006114"/>
    </source>
</evidence>
<dbReference type="PANTHER" id="PTHR11609:SF5">
    <property type="entry name" value="PHOSPHORIBOSYLAMINOIMIDAZOLE CARBOXYLASE"/>
    <property type="match status" value="1"/>
</dbReference>
<sequence length="546" mass="57770">MMAEAAHRLGVKLIPLDPEGKASPAGQVAELAVEGSFRDPEKINELASLCDILTMEIEHVNCEILEELEGRGVRVEPSSRTVRTIQDKYLQKQHMVESGIAVGDFMDTPTEQDVAKAGERWGYPLMLKAKKLAYDGRGNAVVKDAAGVSEAFAKLGGKDLYAEKWVPFTKEVAIMVVRSDGGETAAYPLVDAVQLDSICHTTLAPADVGAALAEQASALASKAVASLWGAGIFGVEMFLTPEGDVLLNEVAPRPHNTGHYTYEACECDQFENHLRAILGLPLGGTRLRVGASMMLNVLGNGDMAETKALMSKALAIPGAALHWYGKAEARKGRKMAHITFCADTMEELRARVAPYGLLQDGAPQQHSTALVGIIMGSDSDLPTMKAAADALERFGVPYELTIVSAHRTPARLVTYSQTAAARGLRVIIAGAGGAAHLPGMCAAMTPLPVIGVPVKTSTLSGVDSLHSIVQMPRGVPVATVAIGNAMNAGLLAVRMLGMADAKLLSQMADFMGEQEQEVLAKAEAMEASGWKAYLAAKSNQSTTVGI</sequence>
<dbReference type="Pfam" id="PF00731">
    <property type="entry name" value="AIRC"/>
    <property type="match status" value="1"/>
</dbReference>
<keyword evidence="8 11" id="KW-0067">ATP-binding</keyword>
<keyword evidence="14" id="KW-1185">Reference proteome</keyword>
<dbReference type="InterPro" id="IPR013815">
    <property type="entry name" value="ATP_grasp_subdomain_1"/>
</dbReference>
<dbReference type="EMBL" id="JAFCMP010000468">
    <property type="protein sequence ID" value="KAG5179448.1"/>
    <property type="molecule type" value="Genomic_DNA"/>
</dbReference>
<dbReference type="NCBIfam" id="NF004679">
    <property type="entry name" value="PRK06019.1-5"/>
    <property type="match status" value="1"/>
</dbReference>
<dbReference type="PROSITE" id="PS50975">
    <property type="entry name" value="ATP_GRASP"/>
    <property type="match status" value="1"/>
</dbReference>
<evidence type="ECO:0000256" key="9">
    <source>
        <dbReference type="ARBA" id="ARBA00023239"/>
    </source>
</evidence>
<dbReference type="InterPro" id="IPR011054">
    <property type="entry name" value="Rudment_hybrid_motif"/>
</dbReference>
<dbReference type="Gene3D" id="3.30.1490.20">
    <property type="entry name" value="ATP-grasp fold, A domain"/>
    <property type="match status" value="1"/>
</dbReference>
<evidence type="ECO:0000313" key="13">
    <source>
        <dbReference type="EMBL" id="KAG5179448.1"/>
    </source>
</evidence>
<dbReference type="InterPro" id="IPR016301">
    <property type="entry name" value="Ade2_fungi/plant"/>
</dbReference>
<comment type="pathway">
    <text evidence="2">Purine metabolism; IMP biosynthesis via de novo pathway; 5-amino-1-(5-phospho-D-ribosyl)imidazole-4-carboxylate from 5-amino-1-(5-phospho-D-ribosyl)imidazole (carboxylase route): step 1/1.</text>
</comment>
<dbReference type="NCBIfam" id="TIGR01161">
    <property type="entry name" value="purK"/>
    <property type="match status" value="1"/>
</dbReference>
<protein>
    <recommendedName>
        <fullName evidence="4">phosphoribosylaminoimidazole carboxylase</fullName>
        <ecNumber evidence="4">4.1.1.21</ecNumber>
    </recommendedName>
    <alternativeName>
        <fullName evidence="10">AIR carboxylase</fullName>
    </alternativeName>
</protein>
<dbReference type="InterPro" id="IPR000031">
    <property type="entry name" value="PurE_dom"/>
</dbReference>
<dbReference type="FunFam" id="3.40.50.1970:FF:000013">
    <property type="entry name" value="Phosphoribosylaminoimidazole carboxylase"/>
    <property type="match status" value="1"/>
</dbReference>
<dbReference type="InterPro" id="IPR054350">
    <property type="entry name" value="PurT/PurK_preATP-grasp"/>
</dbReference>
<dbReference type="Gene3D" id="3.40.50.20">
    <property type="match status" value="1"/>
</dbReference>
<keyword evidence="6" id="KW-0658">Purine biosynthesis</keyword>
<dbReference type="InterPro" id="IPR003135">
    <property type="entry name" value="ATP-grasp_carboxylate-amine"/>
</dbReference>
<dbReference type="GO" id="GO:0005524">
    <property type="term" value="F:ATP binding"/>
    <property type="evidence" value="ECO:0007669"/>
    <property type="project" value="UniProtKB-UniRule"/>
</dbReference>
<keyword evidence="7" id="KW-0210">Decarboxylase</keyword>
<dbReference type="SMART" id="SM01001">
    <property type="entry name" value="AIRC"/>
    <property type="match status" value="1"/>
</dbReference>
<evidence type="ECO:0000256" key="5">
    <source>
        <dbReference type="ARBA" id="ARBA00022741"/>
    </source>
</evidence>
<evidence type="ECO:0000256" key="1">
    <source>
        <dbReference type="ARBA" id="ARBA00001244"/>
    </source>
</evidence>
<dbReference type="HAMAP" id="MF_01928">
    <property type="entry name" value="PurK"/>
    <property type="match status" value="1"/>
</dbReference>
<dbReference type="SUPFAM" id="SSF51246">
    <property type="entry name" value="Rudiment single hybrid motif"/>
    <property type="match status" value="1"/>
</dbReference>
<comment type="similarity">
    <text evidence="3">In the C-terminal section; belongs to the AIR carboxylase family. Class I subfamily.</text>
</comment>
<dbReference type="SUPFAM" id="SSF56059">
    <property type="entry name" value="Glutathione synthetase ATP-binding domain-like"/>
    <property type="match status" value="1"/>
</dbReference>
<dbReference type="Pfam" id="PF02222">
    <property type="entry name" value="ATP-grasp"/>
    <property type="match status" value="1"/>
</dbReference>
<evidence type="ECO:0000256" key="8">
    <source>
        <dbReference type="ARBA" id="ARBA00022840"/>
    </source>
</evidence>